<evidence type="ECO:0000256" key="2">
    <source>
        <dbReference type="ARBA" id="ARBA00022840"/>
    </source>
</evidence>
<proteinExistence type="predicted"/>
<evidence type="ECO:0000256" key="5">
    <source>
        <dbReference type="ARBA" id="ARBA00023163"/>
    </source>
</evidence>
<dbReference type="PRINTS" id="PR01590">
    <property type="entry name" value="HTHFIS"/>
</dbReference>
<dbReference type="Gene3D" id="3.40.50.300">
    <property type="entry name" value="P-loop containing nucleotide triphosphate hydrolases"/>
    <property type="match status" value="1"/>
</dbReference>
<dbReference type="Pfam" id="PF01590">
    <property type="entry name" value="GAF"/>
    <property type="match status" value="1"/>
</dbReference>
<dbReference type="InterPro" id="IPR025662">
    <property type="entry name" value="Sigma_54_int_dom_ATP-bd_1"/>
</dbReference>
<dbReference type="SUPFAM" id="SSF52540">
    <property type="entry name" value="P-loop containing nucleoside triphosphate hydrolases"/>
    <property type="match status" value="1"/>
</dbReference>
<dbReference type="Gene3D" id="1.10.8.60">
    <property type="match status" value="1"/>
</dbReference>
<dbReference type="InterPro" id="IPR003018">
    <property type="entry name" value="GAF"/>
</dbReference>
<dbReference type="Pfam" id="PF02954">
    <property type="entry name" value="HTH_8"/>
    <property type="match status" value="1"/>
</dbReference>
<protein>
    <submittedName>
        <fullName evidence="8">Transcriptional regulator of acetoin/glycerol metabolism</fullName>
    </submittedName>
</protein>
<dbReference type="GO" id="GO:0006355">
    <property type="term" value="P:regulation of DNA-templated transcription"/>
    <property type="evidence" value="ECO:0007669"/>
    <property type="project" value="InterPro"/>
</dbReference>
<dbReference type="InterPro" id="IPR025943">
    <property type="entry name" value="Sigma_54_int_dom_ATP-bd_2"/>
</dbReference>
<dbReference type="Gene3D" id="1.10.10.60">
    <property type="entry name" value="Homeodomain-like"/>
    <property type="match status" value="1"/>
</dbReference>
<evidence type="ECO:0000256" key="3">
    <source>
        <dbReference type="ARBA" id="ARBA00023015"/>
    </source>
</evidence>
<dbReference type="Pfam" id="PF00158">
    <property type="entry name" value="Sigma54_activat"/>
    <property type="match status" value="1"/>
</dbReference>
<reference evidence="8 9" key="1">
    <citation type="submission" date="2016-10" db="EMBL/GenBank/DDBJ databases">
        <authorList>
            <person name="de Groot N.N."/>
        </authorList>
    </citation>
    <scope>NUCLEOTIDE SEQUENCE [LARGE SCALE GENOMIC DNA]</scope>
    <source>
        <strain evidence="8 9">DSM 15123</strain>
    </source>
</reference>
<dbReference type="AlphaFoldDB" id="A0A1H8CR69"/>
<dbReference type="OrthoDB" id="9761705at2"/>
<feature type="domain" description="Sigma-54 factor interaction" evidence="7">
    <location>
        <begin position="363"/>
        <end position="589"/>
    </location>
</feature>
<dbReference type="GO" id="GO:0043565">
    <property type="term" value="F:sequence-specific DNA binding"/>
    <property type="evidence" value="ECO:0007669"/>
    <property type="project" value="InterPro"/>
</dbReference>
<accession>A0A1H8CR69</accession>
<dbReference type="InterPro" id="IPR009057">
    <property type="entry name" value="Homeodomain-like_sf"/>
</dbReference>
<dbReference type="InterPro" id="IPR027417">
    <property type="entry name" value="P-loop_NTPase"/>
</dbReference>
<dbReference type="CDD" id="cd00009">
    <property type="entry name" value="AAA"/>
    <property type="match status" value="1"/>
</dbReference>
<dbReference type="Pfam" id="PF25601">
    <property type="entry name" value="AAA_lid_14"/>
    <property type="match status" value="1"/>
</dbReference>
<evidence type="ECO:0000256" key="6">
    <source>
        <dbReference type="SAM" id="Coils"/>
    </source>
</evidence>
<dbReference type="STRING" id="1121117.SAMN02745977_00030"/>
<dbReference type="EMBL" id="FOCW01000001">
    <property type="protein sequence ID" value="SEM97721.1"/>
    <property type="molecule type" value="Genomic_DNA"/>
</dbReference>
<dbReference type="FunFam" id="3.40.50.300:FF:000006">
    <property type="entry name" value="DNA-binding transcriptional regulator NtrC"/>
    <property type="match status" value="1"/>
</dbReference>
<keyword evidence="2" id="KW-0067">ATP-binding</keyword>
<keyword evidence="4" id="KW-0238">DNA-binding</keyword>
<name>A0A1H8CR69_9BURK</name>
<keyword evidence="1" id="KW-0547">Nucleotide-binding</keyword>
<evidence type="ECO:0000259" key="7">
    <source>
        <dbReference type="PROSITE" id="PS50045"/>
    </source>
</evidence>
<dbReference type="PROSITE" id="PS00675">
    <property type="entry name" value="SIGMA54_INTERACT_1"/>
    <property type="match status" value="1"/>
</dbReference>
<evidence type="ECO:0000256" key="1">
    <source>
        <dbReference type="ARBA" id="ARBA00022741"/>
    </source>
</evidence>
<dbReference type="PROSITE" id="PS50045">
    <property type="entry name" value="SIGMA54_INTERACT_4"/>
    <property type="match status" value="1"/>
</dbReference>
<keyword evidence="6" id="KW-0175">Coiled coil</keyword>
<dbReference type="GO" id="GO:0005524">
    <property type="term" value="F:ATP binding"/>
    <property type="evidence" value="ECO:0007669"/>
    <property type="project" value="UniProtKB-KW"/>
</dbReference>
<keyword evidence="5" id="KW-0804">Transcription</keyword>
<feature type="coiled-coil region" evidence="6">
    <location>
        <begin position="210"/>
        <end position="237"/>
    </location>
</feature>
<evidence type="ECO:0000256" key="4">
    <source>
        <dbReference type="ARBA" id="ARBA00023125"/>
    </source>
</evidence>
<dbReference type="Gene3D" id="3.30.450.40">
    <property type="match status" value="1"/>
</dbReference>
<evidence type="ECO:0000313" key="9">
    <source>
        <dbReference type="Proteomes" id="UP000199531"/>
    </source>
</evidence>
<dbReference type="InterPro" id="IPR002078">
    <property type="entry name" value="Sigma_54_int"/>
</dbReference>
<dbReference type="InterPro" id="IPR002197">
    <property type="entry name" value="HTH_Fis"/>
</dbReference>
<keyword evidence="3" id="KW-0805">Transcription regulation</keyword>
<dbReference type="SMART" id="SM00382">
    <property type="entry name" value="AAA"/>
    <property type="match status" value="1"/>
</dbReference>
<dbReference type="PROSITE" id="PS00676">
    <property type="entry name" value="SIGMA54_INTERACT_2"/>
    <property type="match status" value="1"/>
</dbReference>
<keyword evidence="9" id="KW-1185">Reference proteome</keyword>
<dbReference type="InterPro" id="IPR029016">
    <property type="entry name" value="GAF-like_dom_sf"/>
</dbReference>
<dbReference type="Proteomes" id="UP000199531">
    <property type="component" value="Unassembled WGS sequence"/>
</dbReference>
<evidence type="ECO:0000313" key="8">
    <source>
        <dbReference type="EMBL" id="SEM97721.1"/>
    </source>
</evidence>
<organism evidence="8 9">
    <name type="scientific">Brachymonas denitrificans DSM 15123</name>
    <dbReference type="NCBI Taxonomy" id="1121117"/>
    <lineage>
        <taxon>Bacteria</taxon>
        <taxon>Pseudomonadati</taxon>
        <taxon>Pseudomonadota</taxon>
        <taxon>Betaproteobacteria</taxon>
        <taxon>Burkholderiales</taxon>
        <taxon>Comamonadaceae</taxon>
        <taxon>Brachymonas</taxon>
    </lineage>
</organism>
<dbReference type="SUPFAM" id="SSF46689">
    <property type="entry name" value="Homeodomain-like"/>
    <property type="match status" value="1"/>
</dbReference>
<dbReference type="InterPro" id="IPR058031">
    <property type="entry name" value="AAA_lid_NorR"/>
</dbReference>
<dbReference type="InterPro" id="IPR025944">
    <property type="entry name" value="Sigma_54_int_dom_CS"/>
</dbReference>
<dbReference type="PANTHER" id="PTHR32071">
    <property type="entry name" value="TRANSCRIPTIONAL REGULATORY PROTEIN"/>
    <property type="match status" value="1"/>
</dbReference>
<sequence>MVIQFEQLLADPRHETVVRSAWESFVRGDAGSRGSLRSLVDMSWQRCRKANVDPRRLCGPSPVSSDDFVSLRTNRGDMLEASAPIMAQAREILSETGSLMLLADATGTILNSEGDWRTQDEAQSIHLMPGVNWSEKLCGTNAIGTALAVGQPVQIHSSEHFCEGIKRWTCSATVVRHPLDGGVVGVVDVSGLSGSYSPQSLALAVSTASRIESRMRLDELERRYRLLEQVMGRWDAHGRAAMALFDRRGSLVKANELAQSVVMAGGRVLDLTAIRRVPGLAAGQRGFEPLPALPDWLHAEWLEPLMVHGEHVGTLIVIPQSRLMPSLRSMPASLPETASVADAAPAIAPAPVTSSTSENFAHILTEDPGMLQVIERAELLARSRAAVLLLGETGVGKEEFARGIHANQGPYVALNCGGLSRELLVSELFGYGEGAFTGARKGGMHGKVEAAAGGTLFLDEIGEMPLDLQPQLLRLLEQGEYYRLGETTPRKANFRLIAATHRDLRQEVANGRFRMDLYYRIAVTTLRIPPLRTRPGDIALLAERFLQRSLELHGKPPSRLSARAVQALQAYSWPGNVRELRNVIDGSVLMNLRDAQGRHEVDIEPHFTEGAADTSVPEMAAGNHHEVPSMAEGEEVLIGRAVRASQGNLTEAARRLGIAKSTLYAKMERYGLSRHGILSGG</sequence>
<dbReference type="PANTHER" id="PTHR32071:SF81">
    <property type="entry name" value="PROPIONATE CATABOLISM OPERON REGULATORY PROTEIN"/>
    <property type="match status" value="1"/>
</dbReference>
<gene>
    <name evidence="8" type="ORF">SAMN02745977_00030</name>
</gene>
<dbReference type="PROSITE" id="PS00688">
    <property type="entry name" value="SIGMA54_INTERACT_3"/>
    <property type="match status" value="1"/>
</dbReference>
<dbReference type="InterPro" id="IPR003593">
    <property type="entry name" value="AAA+_ATPase"/>
</dbReference>